<evidence type="ECO:0000313" key="2">
    <source>
        <dbReference type="Proteomes" id="UP000199705"/>
    </source>
</evidence>
<sequence>MHNQLQLLDYSWVGRIPALEILPIKPDTTVRFYYGSFVCKILFELYINEL</sequence>
<gene>
    <name evidence="1" type="ORF">SAMN05192573_104222</name>
</gene>
<keyword evidence="2" id="KW-1185">Reference proteome</keyword>
<evidence type="ECO:0000313" key="1">
    <source>
        <dbReference type="EMBL" id="SDG64281.1"/>
    </source>
</evidence>
<accession>A0A1G7VXB8</accession>
<protein>
    <submittedName>
        <fullName evidence="1">Uncharacterized protein</fullName>
    </submittedName>
</protein>
<dbReference type="STRING" id="551996.SAMN05192573_104222"/>
<name>A0A1G7VXB8_9SPHI</name>
<reference evidence="2" key="1">
    <citation type="submission" date="2016-10" db="EMBL/GenBank/DDBJ databases">
        <authorList>
            <person name="Varghese N."/>
            <person name="Submissions S."/>
        </authorList>
    </citation>
    <scope>NUCLEOTIDE SEQUENCE [LARGE SCALE GENOMIC DNA]</scope>
    <source>
        <strain evidence="2">Gh-67</strain>
    </source>
</reference>
<proteinExistence type="predicted"/>
<dbReference type="AlphaFoldDB" id="A0A1G7VXB8"/>
<dbReference type="EMBL" id="FNCG01000004">
    <property type="protein sequence ID" value="SDG64281.1"/>
    <property type="molecule type" value="Genomic_DNA"/>
</dbReference>
<dbReference type="Proteomes" id="UP000199705">
    <property type="component" value="Unassembled WGS sequence"/>
</dbReference>
<organism evidence="1 2">
    <name type="scientific">Mucilaginibacter gossypii</name>
    <dbReference type="NCBI Taxonomy" id="551996"/>
    <lineage>
        <taxon>Bacteria</taxon>
        <taxon>Pseudomonadati</taxon>
        <taxon>Bacteroidota</taxon>
        <taxon>Sphingobacteriia</taxon>
        <taxon>Sphingobacteriales</taxon>
        <taxon>Sphingobacteriaceae</taxon>
        <taxon>Mucilaginibacter</taxon>
    </lineage>
</organism>